<keyword evidence="3 10" id="KW-0812">Transmembrane</keyword>
<dbReference type="InterPro" id="IPR036721">
    <property type="entry name" value="RCK_C_sf"/>
</dbReference>
<dbReference type="GO" id="GO:0008324">
    <property type="term" value="F:monoatomic cation transmembrane transporter activity"/>
    <property type="evidence" value="ECO:0007669"/>
    <property type="project" value="InterPro"/>
</dbReference>
<feature type="transmembrane region" description="Helical" evidence="10">
    <location>
        <begin position="261"/>
        <end position="280"/>
    </location>
</feature>
<organism evidence="12 13">
    <name type="scientific">Ignavigranum ruoffiae</name>
    <dbReference type="NCBI Taxonomy" id="89093"/>
    <lineage>
        <taxon>Bacteria</taxon>
        <taxon>Bacillati</taxon>
        <taxon>Bacillota</taxon>
        <taxon>Bacilli</taxon>
        <taxon>Lactobacillales</taxon>
        <taxon>Aerococcaceae</taxon>
        <taxon>Ignavigranum</taxon>
    </lineage>
</organism>
<evidence type="ECO:0000256" key="4">
    <source>
        <dbReference type="ARBA" id="ARBA00022989"/>
    </source>
</evidence>
<keyword evidence="9" id="KW-0407">Ion channel</keyword>
<dbReference type="SUPFAM" id="SSF81340">
    <property type="entry name" value="Clc chloride channel"/>
    <property type="match status" value="1"/>
</dbReference>
<evidence type="ECO:0000259" key="11">
    <source>
        <dbReference type="PROSITE" id="PS51202"/>
    </source>
</evidence>
<sequence>MQSGPTNTLESQPSLPILMVLGAIIGLVAGLTSIAYRFVISQFESYRHILYSQTSLFYLILYGLAILLIAYILLRLLQWAPFSNGSGIPQIKAEIMNHIDQAAWPTIISKFVGGSLNSLIGFSLGREGPSIQIGGMAGKWLSQVFKVPSLSRKFLITAGASAGLSAAFNAPLAGVLFTLEEMYGTLSTAIIVPSMVASLVANFVSFKLMGLEYSFSFAINQNLPLDWWYLLIILGLASGIVGVAFNTLLEQGRQLLAKSKLKPYTIIILTSFIVLALGYTLPEVLGGGHHWIEKMSTQHFSLAFLALILIVKMILTILCYNSGVQGGIFLPVLVLGATLGNIIAQSSLTAQDQDTYLINFIILAMAGVLASVVRAPLMSILLITEMTGSLNHFINIAIVAFIAMVTADLLNSQPVYHTLYSNLLRRIERDQLQIHDHQQIIISPIQISHSDRQASLLIKDLTLDCPFQIVKVIREEQSFIPNGSDVLLPGDLIYVAYAKSDAEKVISYFQS</sequence>
<dbReference type="GO" id="GO:0034707">
    <property type="term" value="C:chloride channel complex"/>
    <property type="evidence" value="ECO:0007669"/>
    <property type="project" value="UniProtKB-KW"/>
</dbReference>
<dbReference type="GO" id="GO:0006813">
    <property type="term" value="P:potassium ion transport"/>
    <property type="evidence" value="ECO:0007669"/>
    <property type="project" value="InterPro"/>
</dbReference>
<name>A0A1H9B0J9_9LACT</name>
<evidence type="ECO:0000313" key="12">
    <source>
        <dbReference type="EMBL" id="SEP82504.1"/>
    </source>
</evidence>
<evidence type="ECO:0000256" key="8">
    <source>
        <dbReference type="ARBA" id="ARBA00023214"/>
    </source>
</evidence>
<dbReference type="EMBL" id="FOEN01000002">
    <property type="protein sequence ID" value="SEP82504.1"/>
    <property type="molecule type" value="Genomic_DNA"/>
</dbReference>
<feature type="transmembrane region" description="Helical" evidence="10">
    <location>
        <begin position="15"/>
        <end position="36"/>
    </location>
</feature>
<dbReference type="Gene3D" id="1.10.3080.10">
    <property type="entry name" value="Clc chloride channel"/>
    <property type="match status" value="1"/>
</dbReference>
<proteinExistence type="predicted"/>
<comment type="subcellular location">
    <subcellularLocation>
        <location evidence="1">Membrane</location>
        <topology evidence="1">Multi-pass membrane protein</topology>
    </subcellularLocation>
</comment>
<feature type="transmembrane region" description="Helical" evidence="10">
    <location>
        <begin position="356"/>
        <end position="377"/>
    </location>
</feature>
<feature type="domain" description="RCK C-terminal" evidence="11">
    <location>
        <begin position="429"/>
        <end position="511"/>
    </location>
</feature>
<dbReference type="PANTHER" id="PTHR43427">
    <property type="entry name" value="CHLORIDE CHANNEL PROTEIN CLC-E"/>
    <property type="match status" value="1"/>
</dbReference>
<evidence type="ECO:0000256" key="10">
    <source>
        <dbReference type="SAM" id="Phobius"/>
    </source>
</evidence>
<feature type="transmembrane region" description="Helical" evidence="10">
    <location>
        <begin position="186"/>
        <end position="207"/>
    </location>
</feature>
<feature type="transmembrane region" description="Helical" evidence="10">
    <location>
        <begin position="300"/>
        <end position="320"/>
    </location>
</feature>
<keyword evidence="6 10" id="KW-0472">Membrane</keyword>
<dbReference type="InterPro" id="IPR006037">
    <property type="entry name" value="RCK_C"/>
</dbReference>
<keyword evidence="5" id="KW-0406">Ion transport</keyword>
<keyword evidence="2" id="KW-0813">Transport</keyword>
<keyword evidence="7" id="KW-0869">Chloride channel</keyword>
<evidence type="ECO:0000256" key="5">
    <source>
        <dbReference type="ARBA" id="ARBA00023065"/>
    </source>
</evidence>
<feature type="transmembrane region" description="Helical" evidence="10">
    <location>
        <begin position="56"/>
        <end position="74"/>
    </location>
</feature>
<dbReference type="GO" id="GO:0005254">
    <property type="term" value="F:chloride channel activity"/>
    <property type="evidence" value="ECO:0007669"/>
    <property type="project" value="UniProtKB-KW"/>
</dbReference>
<dbReference type="InterPro" id="IPR050368">
    <property type="entry name" value="ClC-type_chloride_channel"/>
</dbReference>
<dbReference type="InterPro" id="IPR014743">
    <property type="entry name" value="Cl-channel_core"/>
</dbReference>
<keyword evidence="4 10" id="KW-1133">Transmembrane helix</keyword>
<dbReference type="CDD" id="cd01031">
    <property type="entry name" value="EriC"/>
    <property type="match status" value="1"/>
</dbReference>
<feature type="transmembrane region" description="Helical" evidence="10">
    <location>
        <begin position="227"/>
        <end position="249"/>
    </location>
</feature>
<dbReference type="OrthoDB" id="9812438at2"/>
<evidence type="ECO:0000256" key="2">
    <source>
        <dbReference type="ARBA" id="ARBA00022448"/>
    </source>
</evidence>
<evidence type="ECO:0000256" key="7">
    <source>
        <dbReference type="ARBA" id="ARBA00023173"/>
    </source>
</evidence>
<evidence type="ECO:0000313" key="13">
    <source>
        <dbReference type="Proteomes" id="UP000198833"/>
    </source>
</evidence>
<feature type="transmembrane region" description="Helical" evidence="10">
    <location>
        <begin position="389"/>
        <end position="410"/>
    </location>
</feature>
<feature type="transmembrane region" description="Helical" evidence="10">
    <location>
        <begin position="327"/>
        <end position="344"/>
    </location>
</feature>
<dbReference type="Gene3D" id="3.30.70.1450">
    <property type="entry name" value="Regulator of K+ conductance, C-terminal domain"/>
    <property type="match status" value="1"/>
</dbReference>
<accession>A0A1H9B0J9</accession>
<keyword evidence="13" id="KW-1185">Reference proteome</keyword>
<dbReference type="Proteomes" id="UP000198833">
    <property type="component" value="Unassembled WGS sequence"/>
</dbReference>
<evidence type="ECO:0000256" key="3">
    <source>
        <dbReference type="ARBA" id="ARBA00022692"/>
    </source>
</evidence>
<dbReference type="PRINTS" id="PR00762">
    <property type="entry name" value="CLCHANNEL"/>
</dbReference>
<dbReference type="PANTHER" id="PTHR43427:SF6">
    <property type="entry name" value="CHLORIDE CHANNEL PROTEIN CLC-E"/>
    <property type="match status" value="1"/>
</dbReference>
<dbReference type="Pfam" id="PF00654">
    <property type="entry name" value="Voltage_CLC"/>
    <property type="match status" value="1"/>
</dbReference>
<dbReference type="InterPro" id="IPR001807">
    <property type="entry name" value="ClC"/>
</dbReference>
<dbReference type="PROSITE" id="PS51202">
    <property type="entry name" value="RCK_C"/>
    <property type="match status" value="1"/>
</dbReference>
<keyword evidence="8" id="KW-0868">Chloride</keyword>
<protein>
    <submittedName>
        <fullName evidence="12">H+/Cl-antiporter ClcA</fullName>
    </submittedName>
</protein>
<reference evidence="12 13" key="1">
    <citation type="submission" date="2016-10" db="EMBL/GenBank/DDBJ databases">
        <authorList>
            <person name="de Groot N.N."/>
        </authorList>
    </citation>
    <scope>NUCLEOTIDE SEQUENCE [LARGE SCALE GENOMIC DNA]</scope>
    <source>
        <strain evidence="12 13">DSM 15695</strain>
    </source>
</reference>
<evidence type="ECO:0000256" key="1">
    <source>
        <dbReference type="ARBA" id="ARBA00004141"/>
    </source>
</evidence>
<dbReference type="STRING" id="89093.SAMN04488558_102135"/>
<evidence type="ECO:0000256" key="6">
    <source>
        <dbReference type="ARBA" id="ARBA00023136"/>
    </source>
</evidence>
<dbReference type="AlphaFoldDB" id="A0A1H9B0J9"/>
<dbReference type="RefSeq" id="WP_092570573.1">
    <property type="nucleotide sequence ID" value="NZ_FOEN01000002.1"/>
</dbReference>
<gene>
    <name evidence="12" type="ORF">SAMN04488558_102135</name>
</gene>
<evidence type="ECO:0000256" key="9">
    <source>
        <dbReference type="ARBA" id="ARBA00023303"/>
    </source>
</evidence>